<dbReference type="GO" id="GO:0005634">
    <property type="term" value="C:nucleus"/>
    <property type="evidence" value="ECO:0007669"/>
    <property type="project" value="TreeGrafter"/>
</dbReference>
<dbReference type="SMART" id="SM00479">
    <property type="entry name" value="EXOIII"/>
    <property type="match status" value="1"/>
</dbReference>
<dbReference type="PANTHER" id="PTHR12801:SF45">
    <property type="entry name" value="RNA EXONUCLEASE 4"/>
    <property type="match status" value="1"/>
</dbReference>
<proteinExistence type="predicted"/>
<evidence type="ECO:0000313" key="6">
    <source>
        <dbReference type="EMBL" id="CAK1554289.1"/>
    </source>
</evidence>
<keyword evidence="7" id="KW-1185">Reference proteome</keyword>
<dbReference type="InterPro" id="IPR013520">
    <property type="entry name" value="Ribonucl_H"/>
</dbReference>
<evidence type="ECO:0000256" key="3">
    <source>
        <dbReference type="ARBA" id="ARBA00022801"/>
    </source>
</evidence>
<dbReference type="GO" id="GO:0003676">
    <property type="term" value="F:nucleic acid binding"/>
    <property type="evidence" value="ECO:0007669"/>
    <property type="project" value="InterPro"/>
</dbReference>
<keyword evidence="3" id="KW-0378">Hydrolase</keyword>
<keyword evidence="1" id="KW-0698">rRNA processing</keyword>
<protein>
    <recommendedName>
        <fullName evidence="5">Exonuclease domain-containing protein</fullName>
    </recommendedName>
</protein>
<name>A0AAV1K0C2_9NEOP</name>
<evidence type="ECO:0000259" key="5">
    <source>
        <dbReference type="SMART" id="SM00479"/>
    </source>
</evidence>
<dbReference type="SUPFAM" id="SSF53098">
    <property type="entry name" value="Ribonuclease H-like"/>
    <property type="match status" value="1"/>
</dbReference>
<organism evidence="6 7">
    <name type="scientific">Leptosia nina</name>
    <dbReference type="NCBI Taxonomy" id="320188"/>
    <lineage>
        <taxon>Eukaryota</taxon>
        <taxon>Metazoa</taxon>
        <taxon>Ecdysozoa</taxon>
        <taxon>Arthropoda</taxon>
        <taxon>Hexapoda</taxon>
        <taxon>Insecta</taxon>
        <taxon>Pterygota</taxon>
        <taxon>Neoptera</taxon>
        <taxon>Endopterygota</taxon>
        <taxon>Lepidoptera</taxon>
        <taxon>Glossata</taxon>
        <taxon>Ditrysia</taxon>
        <taxon>Papilionoidea</taxon>
        <taxon>Pieridae</taxon>
        <taxon>Pierinae</taxon>
        <taxon>Leptosia</taxon>
    </lineage>
</organism>
<dbReference type="InterPro" id="IPR036397">
    <property type="entry name" value="RNaseH_sf"/>
</dbReference>
<dbReference type="Gene3D" id="3.30.420.10">
    <property type="entry name" value="Ribonuclease H-like superfamily/Ribonuclease H"/>
    <property type="match status" value="1"/>
</dbReference>
<evidence type="ECO:0000256" key="1">
    <source>
        <dbReference type="ARBA" id="ARBA00022552"/>
    </source>
</evidence>
<evidence type="ECO:0000313" key="7">
    <source>
        <dbReference type="Proteomes" id="UP001497472"/>
    </source>
</evidence>
<accession>A0AAV1K0C2</accession>
<dbReference type="PANTHER" id="PTHR12801">
    <property type="entry name" value="RNA EXONUCLEASE REXO1 / RECO3 FAMILY MEMBER-RELATED"/>
    <property type="match status" value="1"/>
</dbReference>
<feature type="domain" description="Exonuclease" evidence="5">
    <location>
        <begin position="8"/>
        <end position="162"/>
    </location>
</feature>
<evidence type="ECO:0000256" key="2">
    <source>
        <dbReference type="ARBA" id="ARBA00022722"/>
    </source>
</evidence>
<keyword evidence="2" id="KW-0540">Nuclease</keyword>
<comment type="caution">
    <text evidence="6">The sequence shown here is derived from an EMBL/GenBank/DDBJ whole genome shotgun (WGS) entry which is preliminary data.</text>
</comment>
<evidence type="ECO:0000256" key="4">
    <source>
        <dbReference type="ARBA" id="ARBA00025599"/>
    </source>
</evidence>
<dbReference type="Proteomes" id="UP001497472">
    <property type="component" value="Unassembled WGS sequence"/>
</dbReference>
<dbReference type="GO" id="GO:0006364">
    <property type="term" value="P:rRNA processing"/>
    <property type="evidence" value="ECO:0007669"/>
    <property type="project" value="UniProtKB-KW"/>
</dbReference>
<dbReference type="GO" id="GO:0004527">
    <property type="term" value="F:exonuclease activity"/>
    <property type="evidence" value="ECO:0007669"/>
    <property type="project" value="InterPro"/>
</dbReference>
<gene>
    <name evidence="6" type="ORF">LNINA_LOCUS13213</name>
</gene>
<reference evidence="6 7" key="1">
    <citation type="submission" date="2023-11" db="EMBL/GenBank/DDBJ databases">
        <authorList>
            <person name="Okamura Y."/>
        </authorList>
    </citation>
    <scope>NUCLEOTIDE SEQUENCE [LARGE SCALE GENOMIC DNA]</scope>
</reference>
<dbReference type="InterPro" id="IPR012337">
    <property type="entry name" value="RNaseH-like_sf"/>
</dbReference>
<dbReference type="EMBL" id="CAVLEF010000277">
    <property type="protein sequence ID" value="CAK1554289.1"/>
    <property type="molecule type" value="Genomic_DNA"/>
</dbReference>
<dbReference type="AlphaFoldDB" id="A0AAV1K0C2"/>
<dbReference type="Pfam" id="PF00929">
    <property type="entry name" value="RNase_T"/>
    <property type="match status" value="1"/>
</dbReference>
<dbReference type="InterPro" id="IPR047021">
    <property type="entry name" value="REXO1/3/4-like"/>
</dbReference>
<comment type="function">
    <text evidence="4">Exoribonuclease involved in ribosome biosynthesis. Involved in the processing of ITS1, the internal transcribed spacer localized between the 18S and 5.8S rRNAs.</text>
</comment>
<sequence>MGLFQSVQLYALDCEMVQNYQNRSMVARVSVVNENLQVVMDCLVRPTSPIVDYRTWVSGIQPGYEDGPNVKDLSSVKNQLLSLLSGNILVGHDLLHDFTALGLQHDDVRDLATYTPFIQKYGHKPSLKALARDELGVSIHLGEHDSVEDAKIAMEIYKKYRF</sequence>